<evidence type="ECO:0000259" key="1">
    <source>
        <dbReference type="Pfam" id="PF14420"/>
    </source>
</evidence>
<feature type="domain" description="Clr5" evidence="1">
    <location>
        <begin position="1"/>
        <end position="54"/>
    </location>
</feature>
<reference evidence="2" key="2">
    <citation type="submission" date="2023-05" db="EMBL/GenBank/DDBJ databases">
        <authorList>
            <consortium name="Lawrence Berkeley National Laboratory"/>
            <person name="Steindorff A."/>
            <person name="Hensen N."/>
            <person name="Bonometti L."/>
            <person name="Westerberg I."/>
            <person name="Brannstrom I.O."/>
            <person name="Guillou S."/>
            <person name="Cros-Aarteil S."/>
            <person name="Calhoun S."/>
            <person name="Haridas S."/>
            <person name="Kuo A."/>
            <person name="Mondo S."/>
            <person name="Pangilinan J."/>
            <person name="Riley R."/>
            <person name="Labutti K."/>
            <person name="Andreopoulos B."/>
            <person name="Lipzen A."/>
            <person name="Chen C."/>
            <person name="Yanf M."/>
            <person name="Daum C."/>
            <person name="Ng V."/>
            <person name="Clum A."/>
            <person name="Ohm R."/>
            <person name="Martin F."/>
            <person name="Silar P."/>
            <person name="Natvig D."/>
            <person name="Lalanne C."/>
            <person name="Gautier V."/>
            <person name="Ament-Velasquez S.L."/>
            <person name="Kruys A."/>
            <person name="Hutchinson M.I."/>
            <person name="Powell A.J."/>
            <person name="Barry K."/>
            <person name="Miller A.N."/>
            <person name="Grigoriev I.V."/>
            <person name="Debuchy R."/>
            <person name="Gladieux P."/>
            <person name="Thoren M.H."/>
            <person name="Johannesson H."/>
        </authorList>
    </citation>
    <scope>NUCLEOTIDE SEQUENCE</scope>
    <source>
        <strain evidence="2">CBS 990.96</strain>
    </source>
</reference>
<evidence type="ECO:0000313" key="2">
    <source>
        <dbReference type="EMBL" id="KAK4229362.1"/>
    </source>
</evidence>
<comment type="caution">
    <text evidence="2">The sequence shown here is derived from an EMBL/GenBank/DDBJ whole genome shotgun (WGS) entry which is preliminary data.</text>
</comment>
<dbReference type="Pfam" id="PF14420">
    <property type="entry name" value="Clr5"/>
    <property type="match status" value="1"/>
</dbReference>
<dbReference type="PANTHER" id="PTHR38788">
    <property type="entry name" value="CLR5 DOMAIN-CONTAINING PROTEIN"/>
    <property type="match status" value="1"/>
</dbReference>
<proteinExistence type="predicted"/>
<protein>
    <recommendedName>
        <fullName evidence="1">Clr5 domain-containing protein</fullName>
    </recommendedName>
</protein>
<dbReference type="EMBL" id="MU865309">
    <property type="protein sequence ID" value="KAK4229362.1"/>
    <property type="molecule type" value="Genomic_DNA"/>
</dbReference>
<organism evidence="2 3">
    <name type="scientific">Podospora fimiseda</name>
    <dbReference type="NCBI Taxonomy" id="252190"/>
    <lineage>
        <taxon>Eukaryota</taxon>
        <taxon>Fungi</taxon>
        <taxon>Dikarya</taxon>
        <taxon>Ascomycota</taxon>
        <taxon>Pezizomycotina</taxon>
        <taxon>Sordariomycetes</taxon>
        <taxon>Sordariomycetidae</taxon>
        <taxon>Sordariales</taxon>
        <taxon>Podosporaceae</taxon>
        <taxon>Podospora</taxon>
    </lineage>
</organism>
<dbReference type="AlphaFoldDB" id="A0AAN7BTU9"/>
<dbReference type="InterPro" id="IPR025676">
    <property type="entry name" value="Clr5_dom"/>
</dbReference>
<reference evidence="2" key="1">
    <citation type="journal article" date="2023" name="Mol. Phylogenet. Evol.">
        <title>Genome-scale phylogeny and comparative genomics of the fungal order Sordariales.</title>
        <authorList>
            <person name="Hensen N."/>
            <person name="Bonometti L."/>
            <person name="Westerberg I."/>
            <person name="Brannstrom I.O."/>
            <person name="Guillou S."/>
            <person name="Cros-Aarteil S."/>
            <person name="Calhoun S."/>
            <person name="Haridas S."/>
            <person name="Kuo A."/>
            <person name="Mondo S."/>
            <person name="Pangilinan J."/>
            <person name="Riley R."/>
            <person name="LaButti K."/>
            <person name="Andreopoulos B."/>
            <person name="Lipzen A."/>
            <person name="Chen C."/>
            <person name="Yan M."/>
            <person name="Daum C."/>
            <person name="Ng V."/>
            <person name="Clum A."/>
            <person name="Steindorff A."/>
            <person name="Ohm R.A."/>
            <person name="Martin F."/>
            <person name="Silar P."/>
            <person name="Natvig D.O."/>
            <person name="Lalanne C."/>
            <person name="Gautier V."/>
            <person name="Ament-Velasquez S.L."/>
            <person name="Kruys A."/>
            <person name="Hutchinson M.I."/>
            <person name="Powell A.J."/>
            <person name="Barry K."/>
            <person name="Miller A.N."/>
            <person name="Grigoriev I.V."/>
            <person name="Debuchy R."/>
            <person name="Gladieux P."/>
            <person name="Hiltunen Thoren M."/>
            <person name="Johannesson H."/>
        </authorList>
    </citation>
    <scope>NUCLEOTIDE SEQUENCE</scope>
    <source>
        <strain evidence="2">CBS 990.96</strain>
    </source>
</reference>
<dbReference type="PANTHER" id="PTHR38788:SF3">
    <property type="entry name" value="CLR5 DOMAIN-CONTAINING PROTEIN"/>
    <property type="match status" value="1"/>
</dbReference>
<evidence type="ECO:0000313" key="3">
    <source>
        <dbReference type="Proteomes" id="UP001301958"/>
    </source>
</evidence>
<keyword evidence="3" id="KW-1185">Reference proteome</keyword>
<accession>A0AAN7BTU9</accession>
<name>A0AAN7BTU9_9PEZI</name>
<sequence length="211" mass="24238">MTKPWDEYREIIIAEYKDQNKPLHVVQRTMEEKYGFKASTRAYRSRFDKWGIHKYTHRQHGHLDVGDDCEDSITDGTAGHSLNGTSDDSSRDASSPILALPQMYSPNTVRSPLAGYANPHGFRTDSQLQYQYTQPMHSLAQPNTRYASHQFGTTYDQYYPQDVSYYPSNSMPVYQERTDGLMIDSAPLSSDQAMGCKQEHQWDTTPSRARH</sequence>
<gene>
    <name evidence="2" type="ORF">QBC38DRAFT_114621</name>
</gene>
<dbReference type="Proteomes" id="UP001301958">
    <property type="component" value="Unassembled WGS sequence"/>
</dbReference>